<dbReference type="PANTHER" id="PTHR42937:SF1">
    <property type="entry name" value="DIAMINOPROPIONATE AMMONIA-LYASE"/>
    <property type="match status" value="1"/>
</dbReference>
<dbReference type="EMBL" id="FPIW01000002">
    <property type="protein sequence ID" value="SFW12632.1"/>
    <property type="molecule type" value="Genomic_DNA"/>
</dbReference>
<dbReference type="NCBIfam" id="TIGR03528">
    <property type="entry name" value="2_3_DAP_am_ly"/>
    <property type="match status" value="1"/>
</dbReference>
<keyword evidence="2" id="KW-0663">Pyridoxal phosphate</keyword>
<sequence>MNTVSYCPNSLCTGTADAADVEVYGPEVARVARAFHQGFDRYAPTPLVRLKNLAHELGLGEILVKDESQRFGLNAFKVLGGSYAVARYLARRLDLPMSRVSPQLLRSAEVHEQLGKITLVTATDGNHGRGVAWTAQQLGMGATVFMPAGSAPVRAENIRKTGAQCTITDLNYDDTVRLAMQHAQETDGVLVQDTAWDGYEEVPLWIMQGYTTLALEADEQWRDCGLRPPTHIFLQAGVGSFAAAVLGYFAAVWGDAAPQVITVEPQAADCFFRSFMAGNSAPRAVSGHMRTIMAGLACGEPSSLCWPLLRDRAVGGLSCHDVVAANGMRILAAPLPGDSPVCSGESGAAPLGAIEQIMKNPQMQDVRQALRLDAASRILLFSTEGDTSPELYRQIVWYGRCAGVEAGWPS</sequence>
<proteinExistence type="predicted"/>
<evidence type="ECO:0000256" key="1">
    <source>
        <dbReference type="ARBA" id="ARBA00001933"/>
    </source>
</evidence>
<dbReference type="GO" id="GO:0030170">
    <property type="term" value="F:pyridoxal phosphate binding"/>
    <property type="evidence" value="ECO:0007669"/>
    <property type="project" value="InterPro"/>
</dbReference>
<dbReference type="InterPro" id="IPR001926">
    <property type="entry name" value="TrpB-like_PALP"/>
</dbReference>
<evidence type="ECO:0000313" key="5">
    <source>
        <dbReference type="Proteomes" id="UP000182680"/>
    </source>
</evidence>
<dbReference type="Proteomes" id="UP000182680">
    <property type="component" value="Unassembled WGS sequence"/>
</dbReference>
<protein>
    <submittedName>
        <fullName evidence="4">Diaminopropionate ammonia-lyase</fullName>
    </submittedName>
</protein>
<comment type="cofactor">
    <cofactor evidence="1">
        <name>pyridoxal 5'-phosphate</name>
        <dbReference type="ChEBI" id="CHEBI:597326"/>
    </cofactor>
</comment>
<dbReference type="SUPFAM" id="SSF53686">
    <property type="entry name" value="Tryptophan synthase beta subunit-like PLP-dependent enzymes"/>
    <property type="match status" value="1"/>
</dbReference>
<dbReference type="Pfam" id="PF00291">
    <property type="entry name" value="PALP"/>
    <property type="match status" value="1"/>
</dbReference>
<feature type="domain" description="Tryptophan synthase beta chain-like PALP" evidence="3">
    <location>
        <begin position="42"/>
        <end position="354"/>
    </location>
</feature>
<organism evidence="4 5">
    <name type="scientific">Desulfovibrio desulfuricans</name>
    <dbReference type="NCBI Taxonomy" id="876"/>
    <lineage>
        <taxon>Bacteria</taxon>
        <taxon>Pseudomonadati</taxon>
        <taxon>Thermodesulfobacteriota</taxon>
        <taxon>Desulfovibrionia</taxon>
        <taxon>Desulfovibrionales</taxon>
        <taxon>Desulfovibrionaceae</taxon>
        <taxon>Desulfovibrio</taxon>
    </lineage>
</organism>
<evidence type="ECO:0000259" key="3">
    <source>
        <dbReference type="Pfam" id="PF00291"/>
    </source>
</evidence>
<dbReference type="GO" id="GO:0008838">
    <property type="term" value="F:diaminopropionate ammonia-lyase activity"/>
    <property type="evidence" value="ECO:0007669"/>
    <property type="project" value="InterPro"/>
</dbReference>
<dbReference type="Gene3D" id="3.40.50.1100">
    <property type="match status" value="2"/>
</dbReference>
<dbReference type="RefSeq" id="WP_072311073.1">
    <property type="nucleotide sequence ID" value="NZ_FPIW01000002.1"/>
</dbReference>
<name>A0AA94HQB4_DESDE</name>
<dbReference type="NCBIfam" id="NF006058">
    <property type="entry name" value="PRK08206.1"/>
    <property type="match status" value="1"/>
</dbReference>
<dbReference type="PANTHER" id="PTHR42937">
    <property type="match status" value="1"/>
</dbReference>
<dbReference type="InterPro" id="IPR019871">
    <property type="entry name" value="DiNH2propionate_NH3-lyase_sub"/>
</dbReference>
<reference evidence="5" key="1">
    <citation type="submission" date="2016-11" db="EMBL/GenBank/DDBJ databases">
        <authorList>
            <person name="Jaros S."/>
            <person name="Januszkiewicz K."/>
            <person name="Wedrychowicz H."/>
        </authorList>
    </citation>
    <scope>NUCLEOTIDE SEQUENCE [LARGE SCALE GENOMIC DNA]</scope>
    <source>
        <strain evidence="5">DSM 7057</strain>
    </source>
</reference>
<dbReference type="NCBIfam" id="TIGR01747">
    <property type="entry name" value="diampropi_NH3ly"/>
    <property type="match status" value="1"/>
</dbReference>
<comment type="caution">
    <text evidence="4">The sequence shown here is derived from an EMBL/GenBank/DDBJ whole genome shotgun (WGS) entry which is preliminary data.</text>
</comment>
<dbReference type="InterPro" id="IPR036052">
    <property type="entry name" value="TrpB-like_PALP_sf"/>
</dbReference>
<accession>A0AA94HQB4</accession>
<dbReference type="InterPro" id="IPR010081">
    <property type="entry name" value="DiNH2opropionate_NH3_lyase"/>
</dbReference>
<evidence type="ECO:0000256" key="2">
    <source>
        <dbReference type="ARBA" id="ARBA00022898"/>
    </source>
</evidence>
<dbReference type="CDD" id="cd00640">
    <property type="entry name" value="Trp-synth-beta_II"/>
    <property type="match status" value="1"/>
</dbReference>
<evidence type="ECO:0000313" key="4">
    <source>
        <dbReference type="EMBL" id="SFW12632.1"/>
    </source>
</evidence>
<dbReference type="AlphaFoldDB" id="A0AA94HQB4"/>
<gene>
    <name evidence="4" type="ORF">SAMN02910291_00104</name>
</gene>